<dbReference type="EMBL" id="UYYF01000921">
    <property type="protein sequence ID" value="VDM99317.1"/>
    <property type="molecule type" value="Genomic_DNA"/>
</dbReference>
<dbReference type="WBParaSite" id="TCLT_0000304601-mRNA-1">
    <property type="protein sequence ID" value="TCLT_0000304601-mRNA-1"/>
    <property type="gene ID" value="TCLT_0000304601"/>
</dbReference>
<dbReference type="Pfam" id="PF00112">
    <property type="entry name" value="Peptidase_C1"/>
    <property type="match status" value="1"/>
</dbReference>
<sequence>WTARNYSKFWGRTLKDGLRYRLGTLLPEESVQNMNEIIIKPRELPTTFDARQKWPGLIHGIQDQGECGSSWAQSTTATSADRLALITEGRQNVQLSAQQLLSCNQHRQKGCEGGYLDRAWWYIRKFGVVSEECYPYVSGITGKLEPCEIQKSDYINGQLLSCPNRDSSSRVHRMTPSYRVSSREEDIMSEILTNGPVQATFLVHSDFFMYSAGIYKHLTTSEDEPRGYHSVRLLGWGEDHTTGKRVKYWIAANSWGSDWGENGTFRIMRGENHCEIESFIIGAWGKGSKKRRRLFKLRKIRRQFRMLK</sequence>
<dbReference type="PROSITE" id="PS00639">
    <property type="entry name" value="THIOL_PROTEASE_HIS"/>
    <property type="match status" value="1"/>
</dbReference>
<dbReference type="PRINTS" id="PR00705">
    <property type="entry name" value="PAPAIN"/>
</dbReference>
<reference evidence="3 4" key="2">
    <citation type="submission" date="2018-11" db="EMBL/GenBank/DDBJ databases">
        <authorList>
            <consortium name="Pathogen Informatics"/>
        </authorList>
    </citation>
    <scope>NUCLEOTIDE SEQUENCE [LARGE SCALE GENOMIC DNA]</scope>
</reference>
<name>A0A0N5CS45_THECL</name>
<dbReference type="STRING" id="103827.A0A0N5CS45"/>
<evidence type="ECO:0000313" key="3">
    <source>
        <dbReference type="EMBL" id="VDM99317.1"/>
    </source>
</evidence>
<dbReference type="InterPro" id="IPR038765">
    <property type="entry name" value="Papain-like_cys_pep_sf"/>
</dbReference>
<protein>
    <submittedName>
        <fullName evidence="5">Pept_C1 domain-containing protein</fullName>
    </submittedName>
</protein>
<dbReference type="Proteomes" id="UP000276776">
    <property type="component" value="Unassembled WGS sequence"/>
</dbReference>
<dbReference type="OrthoDB" id="640249at2759"/>
<dbReference type="CDD" id="cd02620">
    <property type="entry name" value="Peptidase_C1A_CathepsinB"/>
    <property type="match status" value="1"/>
</dbReference>
<feature type="domain" description="Peptidase C1A papain C-terminal" evidence="2">
    <location>
        <begin position="44"/>
        <end position="284"/>
    </location>
</feature>
<accession>A0A0N5CS45</accession>
<proteinExistence type="inferred from homology"/>
<dbReference type="Gene3D" id="3.90.70.10">
    <property type="entry name" value="Cysteine proteinases"/>
    <property type="match status" value="1"/>
</dbReference>
<evidence type="ECO:0000256" key="1">
    <source>
        <dbReference type="ARBA" id="ARBA00008455"/>
    </source>
</evidence>
<evidence type="ECO:0000313" key="5">
    <source>
        <dbReference type="WBParaSite" id="TCLT_0000304601-mRNA-1"/>
    </source>
</evidence>
<dbReference type="GO" id="GO:0008234">
    <property type="term" value="F:cysteine-type peptidase activity"/>
    <property type="evidence" value="ECO:0007669"/>
    <property type="project" value="InterPro"/>
</dbReference>
<dbReference type="InterPro" id="IPR000668">
    <property type="entry name" value="Peptidase_C1A_C"/>
</dbReference>
<evidence type="ECO:0000313" key="4">
    <source>
        <dbReference type="Proteomes" id="UP000276776"/>
    </source>
</evidence>
<comment type="similarity">
    <text evidence="1">Belongs to the peptidase C1 family.</text>
</comment>
<dbReference type="FunFam" id="3.90.70.10:FF:000165">
    <property type="entry name" value="Tubulointerstitial nephritis antigen-like"/>
    <property type="match status" value="1"/>
</dbReference>
<dbReference type="OMA" id="AEIYHSG"/>
<organism evidence="5">
    <name type="scientific">Thelazia callipaeda</name>
    <name type="common">Oriental eyeworm</name>
    <name type="synonym">Parasitic nematode</name>
    <dbReference type="NCBI Taxonomy" id="103827"/>
    <lineage>
        <taxon>Eukaryota</taxon>
        <taxon>Metazoa</taxon>
        <taxon>Ecdysozoa</taxon>
        <taxon>Nematoda</taxon>
        <taxon>Chromadorea</taxon>
        <taxon>Rhabditida</taxon>
        <taxon>Spirurina</taxon>
        <taxon>Spiruromorpha</taxon>
        <taxon>Thelazioidea</taxon>
        <taxon>Thelaziidae</taxon>
        <taxon>Thelazia</taxon>
    </lineage>
</organism>
<gene>
    <name evidence="3" type="ORF">TCLT_LOCUS3046</name>
</gene>
<dbReference type="AlphaFoldDB" id="A0A0N5CS45"/>
<keyword evidence="4" id="KW-1185">Reference proteome</keyword>
<dbReference type="InterPro" id="IPR025660">
    <property type="entry name" value="Pept_his_AS"/>
</dbReference>
<dbReference type="SMART" id="SM00645">
    <property type="entry name" value="Pept_C1"/>
    <property type="match status" value="1"/>
</dbReference>
<evidence type="ECO:0000259" key="2">
    <source>
        <dbReference type="SMART" id="SM00645"/>
    </source>
</evidence>
<dbReference type="GO" id="GO:0006508">
    <property type="term" value="P:proteolysis"/>
    <property type="evidence" value="ECO:0007669"/>
    <property type="project" value="InterPro"/>
</dbReference>
<dbReference type="InterPro" id="IPR013128">
    <property type="entry name" value="Peptidase_C1A"/>
</dbReference>
<dbReference type="SUPFAM" id="SSF54001">
    <property type="entry name" value="Cysteine proteinases"/>
    <property type="match status" value="1"/>
</dbReference>
<dbReference type="PANTHER" id="PTHR12411">
    <property type="entry name" value="CYSTEINE PROTEASE FAMILY C1-RELATED"/>
    <property type="match status" value="1"/>
</dbReference>
<reference evidence="5" key="1">
    <citation type="submission" date="2017-02" db="UniProtKB">
        <authorList>
            <consortium name="WormBaseParasite"/>
        </authorList>
    </citation>
    <scope>IDENTIFICATION</scope>
</reference>